<evidence type="ECO:0000313" key="2">
    <source>
        <dbReference type="EMBL" id="KAJ7651239.1"/>
    </source>
</evidence>
<dbReference type="InterPro" id="IPR000719">
    <property type="entry name" value="Prot_kinase_dom"/>
</dbReference>
<dbReference type="Proteomes" id="UP001221142">
    <property type="component" value="Unassembled WGS sequence"/>
</dbReference>
<dbReference type="GO" id="GO:0004674">
    <property type="term" value="F:protein serine/threonine kinase activity"/>
    <property type="evidence" value="ECO:0007669"/>
    <property type="project" value="TreeGrafter"/>
</dbReference>
<dbReference type="AlphaFoldDB" id="A0AAD7G3A6"/>
<dbReference type="PROSITE" id="PS00108">
    <property type="entry name" value="PROTEIN_KINASE_ST"/>
    <property type="match status" value="1"/>
</dbReference>
<keyword evidence="3" id="KW-1185">Reference proteome</keyword>
<dbReference type="InterPro" id="IPR051681">
    <property type="entry name" value="Ser/Thr_Kinases-Pseudokinases"/>
</dbReference>
<dbReference type="PROSITE" id="PS50011">
    <property type="entry name" value="PROTEIN_KINASE_DOM"/>
    <property type="match status" value="1"/>
</dbReference>
<dbReference type="Gene3D" id="1.10.510.10">
    <property type="entry name" value="Transferase(Phosphotransferase) domain 1"/>
    <property type="match status" value="1"/>
</dbReference>
<sequence>MPTNRLDQLFHDGMWYTSLSASAAQGLLNLFQDFLDHGVHLAPMERRRLFKALIQLCGQFKLLPGSFALADLEHEKLVAGGSLSDVYQGRLLGQRVVVKKVRVFDESDIDPKVSSCFPCLVLAWMENGRIRRFVKQEAYDTDRLLALRLHVNGVVHGDLKGDNILITPSFGACITDFGLAHTTTSTSSIAHPSYGCLQLCVYEVGASSFHMWVERLHVSPEQLFTGTAPFSELFLDTAVIFAVLDGRRPSLLPHAREPERLTGFEIVGTANPIAGGLPSKLLSACGAGISGL</sequence>
<dbReference type="GO" id="GO:0005524">
    <property type="term" value="F:ATP binding"/>
    <property type="evidence" value="ECO:0007669"/>
    <property type="project" value="InterPro"/>
</dbReference>
<dbReference type="InterPro" id="IPR008271">
    <property type="entry name" value="Ser/Thr_kinase_AS"/>
</dbReference>
<organism evidence="2 3">
    <name type="scientific">Roridomyces roridus</name>
    <dbReference type="NCBI Taxonomy" id="1738132"/>
    <lineage>
        <taxon>Eukaryota</taxon>
        <taxon>Fungi</taxon>
        <taxon>Dikarya</taxon>
        <taxon>Basidiomycota</taxon>
        <taxon>Agaricomycotina</taxon>
        <taxon>Agaricomycetes</taxon>
        <taxon>Agaricomycetidae</taxon>
        <taxon>Agaricales</taxon>
        <taxon>Marasmiineae</taxon>
        <taxon>Mycenaceae</taxon>
        <taxon>Roridomyces</taxon>
    </lineage>
</organism>
<proteinExistence type="predicted"/>
<dbReference type="SMART" id="SM00220">
    <property type="entry name" value="S_TKc"/>
    <property type="match status" value="1"/>
</dbReference>
<reference evidence="2" key="1">
    <citation type="submission" date="2023-03" db="EMBL/GenBank/DDBJ databases">
        <title>Massive genome expansion in bonnet fungi (Mycena s.s.) driven by repeated elements and novel gene families across ecological guilds.</title>
        <authorList>
            <consortium name="Lawrence Berkeley National Laboratory"/>
            <person name="Harder C.B."/>
            <person name="Miyauchi S."/>
            <person name="Viragh M."/>
            <person name="Kuo A."/>
            <person name="Thoen E."/>
            <person name="Andreopoulos B."/>
            <person name="Lu D."/>
            <person name="Skrede I."/>
            <person name="Drula E."/>
            <person name="Henrissat B."/>
            <person name="Morin E."/>
            <person name="Kohler A."/>
            <person name="Barry K."/>
            <person name="LaButti K."/>
            <person name="Morin E."/>
            <person name="Salamov A."/>
            <person name="Lipzen A."/>
            <person name="Mereny Z."/>
            <person name="Hegedus B."/>
            <person name="Baldrian P."/>
            <person name="Stursova M."/>
            <person name="Weitz H."/>
            <person name="Taylor A."/>
            <person name="Grigoriev I.V."/>
            <person name="Nagy L.G."/>
            <person name="Martin F."/>
            <person name="Kauserud H."/>
        </authorList>
    </citation>
    <scope>NUCLEOTIDE SEQUENCE</scope>
    <source>
        <strain evidence="2">9284</strain>
    </source>
</reference>
<evidence type="ECO:0000313" key="3">
    <source>
        <dbReference type="Proteomes" id="UP001221142"/>
    </source>
</evidence>
<protein>
    <submittedName>
        <fullName evidence="2">Kinase-like domain-containing protein</fullName>
    </submittedName>
</protein>
<keyword evidence="2" id="KW-0418">Kinase</keyword>
<evidence type="ECO:0000259" key="1">
    <source>
        <dbReference type="PROSITE" id="PS50011"/>
    </source>
</evidence>
<dbReference type="PANTHER" id="PTHR44329">
    <property type="entry name" value="SERINE/THREONINE-PROTEIN KINASE TNNI3K-RELATED"/>
    <property type="match status" value="1"/>
</dbReference>
<dbReference type="EMBL" id="JARKIF010000001">
    <property type="protein sequence ID" value="KAJ7651239.1"/>
    <property type="molecule type" value="Genomic_DNA"/>
</dbReference>
<feature type="domain" description="Protein kinase" evidence="1">
    <location>
        <begin position="1"/>
        <end position="292"/>
    </location>
</feature>
<dbReference type="InterPro" id="IPR011009">
    <property type="entry name" value="Kinase-like_dom_sf"/>
</dbReference>
<accession>A0AAD7G3A6</accession>
<name>A0AAD7G3A6_9AGAR</name>
<comment type="caution">
    <text evidence="2">The sequence shown here is derived from an EMBL/GenBank/DDBJ whole genome shotgun (WGS) entry which is preliminary data.</text>
</comment>
<keyword evidence="2" id="KW-0808">Transferase</keyword>
<dbReference type="SUPFAM" id="SSF56112">
    <property type="entry name" value="Protein kinase-like (PK-like)"/>
    <property type="match status" value="1"/>
</dbReference>
<gene>
    <name evidence="2" type="ORF">FB45DRAFT_1078859</name>
</gene>